<comment type="subcellular location">
    <subcellularLocation>
        <location evidence="1">Cell inner membrane</location>
        <topology evidence="1">Multi-pass membrane protein</topology>
    </subcellularLocation>
    <subcellularLocation>
        <location evidence="14">Cell membrane</location>
        <topology evidence="14">Multi-pass membrane protein</topology>
    </subcellularLocation>
</comment>
<feature type="topological domain" description="Cytoplasmic" evidence="14">
    <location>
        <begin position="161"/>
        <end position="169"/>
    </location>
</feature>
<protein>
    <recommendedName>
        <fullName evidence="14">Disulfide bond formation protein B</fullName>
    </recommendedName>
    <alternativeName>
        <fullName evidence="14">Disulfide oxidoreductase</fullName>
    </alternativeName>
</protein>
<dbReference type="PANTHER" id="PTHR36570:SF3">
    <property type="entry name" value="DISULFIDE BOND FORMATION PROTEIN B"/>
    <property type="match status" value="1"/>
</dbReference>
<dbReference type="RefSeq" id="WP_058483098.1">
    <property type="nucleotide sequence ID" value="NZ_CAAAII010000005.1"/>
</dbReference>
<sequence>MTNRNYRYWQFLLILATMFVLMASFYFEFVEKLPPCPLCLMQRFSIMILLALLMMEFFLGLSRRGKPVVVFHLIIAVAGLYFAGRQIWLMSLPPGKTPACLPGLDVLIHYFPWQDVVRALFLGAGDCAETRWQWLGLSMPAWAAMYFIGMFLAGLVNYHLLSRFSKLVP</sequence>
<proteinExistence type="inferred from homology"/>
<dbReference type="EMBL" id="LNYX01000013">
    <property type="protein sequence ID" value="KTD64354.1"/>
    <property type="molecule type" value="Genomic_DNA"/>
</dbReference>
<evidence type="ECO:0000256" key="13">
    <source>
        <dbReference type="ARBA" id="ARBA00023284"/>
    </source>
</evidence>
<dbReference type="OrthoDB" id="3711263at2"/>
<evidence type="ECO:0000313" key="16">
    <source>
        <dbReference type="EMBL" id="KTD64354.1"/>
    </source>
</evidence>
<evidence type="ECO:0000256" key="10">
    <source>
        <dbReference type="ARBA" id="ARBA00023136"/>
    </source>
</evidence>
<keyword evidence="9 14" id="KW-0560">Oxidoreductase</keyword>
<evidence type="ECO:0000256" key="1">
    <source>
        <dbReference type="ARBA" id="ARBA00004429"/>
    </source>
</evidence>
<accession>A0A0W0Z5G2</accession>
<feature type="transmembrane region" description="Helical" evidence="15">
    <location>
        <begin position="41"/>
        <end position="61"/>
    </location>
</feature>
<keyword evidence="10 14" id="KW-0472">Membrane</keyword>
<dbReference type="PATRIC" id="fig|452.5.peg.1287"/>
<keyword evidence="8 14" id="KW-1133">Transmembrane helix</keyword>
<comment type="caution">
    <text evidence="14">Lacks conserved residue(s) required for the propagation of feature annotation.</text>
</comment>
<organism evidence="16 17">
    <name type="scientific">Legionella spiritensis</name>
    <dbReference type="NCBI Taxonomy" id="452"/>
    <lineage>
        <taxon>Bacteria</taxon>
        <taxon>Pseudomonadati</taxon>
        <taxon>Pseudomonadota</taxon>
        <taxon>Gammaproteobacteria</taxon>
        <taxon>Legionellales</taxon>
        <taxon>Legionellaceae</taxon>
        <taxon>Legionella</taxon>
    </lineage>
</organism>
<dbReference type="PANTHER" id="PTHR36570">
    <property type="entry name" value="DISULFIDE BOND FORMATION PROTEIN B"/>
    <property type="match status" value="1"/>
</dbReference>
<keyword evidence="13 14" id="KW-0676">Redox-active center</keyword>
<dbReference type="InterPro" id="IPR003752">
    <property type="entry name" value="DiS_bond_form_DsbB/BdbC"/>
</dbReference>
<keyword evidence="17" id="KW-1185">Reference proteome</keyword>
<name>A0A0W0Z5G2_LEGSP</name>
<keyword evidence="11 14" id="KW-1015">Disulfide bond</keyword>
<reference evidence="16 17" key="1">
    <citation type="submission" date="2015-11" db="EMBL/GenBank/DDBJ databases">
        <title>Genomic analysis of 38 Legionella species identifies large and diverse effector repertoires.</title>
        <authorList>
            <person name="Burstein D."/>
            <person name="Amaro F."/>
            <person name="Zusman T."/>
            <person name="Lifshitz Z."/>
            <person name="Cohen O."/>
            <person name="Gilbert J.A."/>
            <person name="Pupko T."/>
            <person name="Shuman H.A."/>
            <person name="Segal G."/>
        </authorList>
    </citation>
    <scope>NUCLEOTIDE SEQUENCE [LARGE SCALE GENOMIC DNA]</scope>
    <source>
        <strain evidence="16 17">Mt.St.Helens-9</strain>
    </source>
</reference>
<evidence type="ECO:0000256" key="7">
    <source>
        <dbReference type="ARBA" id="ARBA00022982"/>
    </source>
</evidence>
<feature type="transmembrane region" description="Helical" evidence="15">
    <location>
        <begin position="141"/>
        <end position="161"/>
    </location>
</feature>
<dbReference type="GO" id="GO:0005886">
    <property type="term" value="C:plasma membrane"/>
    <property type="evidence" value="ECO:0007669"/>
    <property type="project" value="UniProtKB-SubCell"/>
</dbReference>
<evidence type="ECO:0000313" key="17">
    <source>
        <dbReference type="Proteomes" id="UP000054877"/>
    </source>
</evidence>
<evidence type="ECO:0000256" key="3">
    <source>
        <dbReference type="ARBA" id="ARBA00022448"/>
    </source>
</evidence>
<evidence type="ECO:0000256" key="5">
    <source>
        <dbReference type="ARBA" id="ARBA00022519"/>
    </source>
</evidence>
<keyword evidence="3 14" id="KW-0813">Transport</keyword>
<keyword evidence="6 14" id="KW-0812">Transmembrane</keyword>
<evidence type="ECO:0000256" key="15">
    <source>
        <dbReference type="SAM" id="Phobius"/>
    </source>
</evidence>
<evidence type="ECO:0000256" key="2">
    <source>
        <dbReference type="ARBA" id="ARBA00008823"/>
    </source>
</evidence>
<keyword evidence="4 14" id="KW-1003">Cell membrane</keyword>
<dbReference type="InterPro" id="IPR023380">
    <property type="entry name" value="DsbB-like_sf"/>
</dbReference>
<keyword evidence="7 14" id="KW-0249">Electron transport</keyword>
<dbReference type="InterPro" id="IPR050183">
    <property type="entry name" value="DsbB"/>
</dbReference>
<evidence type="ECO:0000256" key="4">
    <source>
        <dbReference type="ARBA" id="ARBA00022475"/>
    </source>
</evidence>
<dbReference type="AlphaFoldDB" id="A0A0W0Z5G2"/>
<evidence type="ECO:0000256" key="14">
    <source>
        <dbReference type="HAMAP-Rule" id="MF_00286"/>
    </source>
</evidence>
<evidence type="ECO:0000256" key="9">
    <source>
        <dbReference type="ARBA" id="ARBA00023002"/>
    </source>
</evidence>
<dbReference type="HAMAP" id="MF_00286">
    <property type="entry name" value="DsbB"/>
    <property type="match status" value="1"/>
</dbReference>
<gene>
    <name evidence="14" type="primary">dsbB</name>
    <name evidence="16" type="ORF">Lspi_1161</name>
</gene>
<dbReference type="GO" id="GO:0006457">
    <property type="term" value="P:protein folding"/>
    <property type="evidence" value="ECO:0007669"/>
    <property type="project" value="InterPro"/>
</dbReference>
<comment type="function">
    <text evidence="14">Required for disulfide bond formation in some periplasmic proteins. Acts by oxidizing the DsbA protein.</text>
</comment>
<comment type="similarity">
    <text evidence="2 14">Belongs to the DsbB family.</text>
</comment>
<keyword evidence="12 14" id="KW-0143">Chaperone</keyword>
<dbReference type="SUPFAM" id="SSF158442">
    <property type="entry name" value="DsbB-like"/>
    <property type="match status" value="1"/>
</dbReference>
<dbReference type="GO" id="GO:0015035">
    <property type="term" value="F:protein-disulfide reductase activity"/>
    <property type="evidence" value="ECO:0007669"/>
    <property type="project" value="UniProtKB-UniRule"/>
</dbReference>
<feature type="disulfide bond" description="Redox-active" evidence="14">
    <location>
        <begin position="36"/>
        <end position="39"/>
    </location>
</feature>
<evidence type="ECO:0000256" key="11">
    <source>
        <dbReference type="ARBA" id="ARBA00023157"/>
    </source>
</evidence>
<dbReference type="InterPro" id="IPR022920">
    <property type="entry name" value="Disulphide_bond_form_DsbB"/>
</dbReference>
<dbReference type="Proteomes" id="UP000054877">
    <property type="component" value="Unassembled WGS sequence"/>
</dbReference>
<feature type="transmembrane region" description="Helical" evidence="15">
    <location>
        <begin position="68"/>
        <end position="88"/>
    </location>
</feature>
<dbReference type="STRING" id="452.Lspi_1161"/>
<dbReference type="GO" id="GO:0009055">
    <property type="term" value="F:electron transfer activity"/>
    <property type="evidence" value="ECO:0007669"/>
    <property type="project" value="UniProtKB-UniRule"/>
</dbReference>
<evidence type="ECO:0000256" key="6">
    <source>
        <dbReference type="ARBA" id="ARBA00022692"/>
    </source>
</evidence>
<feature type="transmembrane region" description="Helical" evidence="15">
    <location>
        <begin position="12"/>
        <end position="29"/>
    </location>
</feature>
<evidence type="ECO:0000256" key="12">
    <source>
        <dbReference type="ARBA" id="ARBA00023186"/>
    </source>
</evidence>
<evidence type="ECO:0000256" key="8">
    <source>
        <dbReference type="ARBA" id="ARBA00022989"/>
    </source>
</evidence>
<feature type="topological domain" description="Cytoplasmic" evidence="14">
    <location>
        <begin position="1"/>
        <end position="9"/>
    </location>
</feature>
<keyword evidence="5" id="KW-0997">Cell inner membrane</keyword>
<feature type="topological domain" description="Periplasmic" evidence="14">
    <location>
        <begin position="27"/>
        <end position="44"/>
    </location>
</feature>
<dbReference type="Pfam" id="PF02600">
    <property type="entry name" value="DsbB"/>
    <property type="match status" value="1"/>
</dbReference>
<dbReference type="Gene3D" id="1.20.1550.10">
    <property type="entry name" value="DsbB-like"/>
    <property type="match status" value="1"/>
</dbReference>
<comment type="caution">
    <text evidence="16">The sequence shown here is derived from an EMBL/GenBank/DDBJ whole genome shotgun (WGS) entry which is preliminary data.</text>
</comment>